<evidence type="ECO:0000256" key="7">
    <source>
        <dbReference type="RuleBase" id="RU003942"/>
    </source>
</evidence>
<dbReference type="Pfam" id="PF00893">
    <property type="entry name" value="Multi_Drug_Res"/>
    <property type="match status" value="1"/>
</dbReference>
<evidence type="ECO:0000256" key="2">
    <source>
        <dbReference type="ARBA" id="ARBA00022448"/>
    </source>
</evidence>
<feature type="transmembrane region" description="Helical" evidence="8">
    <location>
        <begin position="27"/>
        <end position="46"/>
    </location>
</feature>
<keyword evidence="3" id="KW-1003">Cell membrane</keyword>
<dbReference type="EMBL" id="LWQS01000043">
    <property type="protein sequence ID" value="OAN46544.1"/>
    <property type="molecule type" value="Genomic_DNA"/>
</dbReference>
<dbReference type="InterPro" id="IPR037185">
    <property type="entry name" value="EmrE-like"/>
</dbReference>
<dbReference type="AlphaFoldDB" id="A0A178MF76"/>
<dbReference type="InterPro" id="IPR045324">
    <property type="entry name" value="Small_multidrug_res"/>
</dbReference>
<keyword evidence="10" id="KW-1185">Reference proteome</keyword>
<dbReference type="InterPro" id="IPR000390">
    <property type="entry name" value="Small_drug/metabolite_transptr"/>
</dbReference>
<dbReference type="Proteomes" id="UP000078287">
    <property type="component" value="Unassembled WGS sequence"/>
</dbReference>
<organism evidence="9 10">
    <name type="scientific">Chloroflexus islandicus</name>
    <dbReference type="NCBI Taxonomy" id="1707952"/>
    <lineage>
        <taxon>Bacteria</taxon>
        <taxon>Bacillati</taxon>
        <taxon>Chloroflexota</taxon>
        <taxon>Chloroflexia</taxon>
        <taxon>Chloroflexales</taxon>
        <taxon>Chloroflexineae</taxon>
        <taxon>Chloroflexaceae</taxon>
        <taxon>Chloroflexus</taxon>
    </lineage>
</organism>
<dbReference type="Gene3D" id="1.10.3730.20">
    <property type="match status" value="1"/>
</dbReference>
<gene>
    <name evidence="9" type="ORF">A6A03_12155</name>
</gene>
<dbReference type="SUPFAM" id="SSF103481">
    <property type="entry name" value="Multidrug resistance efflux transporter EmrE"/>
    <property type="match status" value="1"/>
</dbReference>
<comment type="similarity">
    <text evidence="7">Belongs to the drug/metabolite transporter (DMT) superfamily. Small multidrug resistance (SMR) (TC 2.A.7.1) family.</text>
</comment>
<keyword evidence="4 7" id="KW-0812">Transmembrane</keyword>
<evidence type="ECO:0000256" key="6">
    <source>
        <dbReference type="ARBA" id="ARBA00023136"/>
    </source>
</evidence>
<evidence type="ECO:0000313" key="9">
    <source>
        <dbReference type="EMBL" id="OAN46544.1"/>
    </source>
</evidence>
<evidence type="ECO:0000256" key="3">
    <source>
        <dbReference type="ARBA" id="ARBA00022475"/>
    </source>
</evidence>
<feature type="transmembrane region" description="Helical" evidence="8">
    <location>
        <begin position="58"/>
        <end position="79"/>
    </location>
</feature>
<dbReference type="GO" id="GO:0022857">
    <property type="term" value="F:transmembrane transporter activity"/>
    <property type="evidence" value="ECO:0007669"/>
    <property type="project" value="InterPro"/>
</dbReference>
<keyword evidence="6 8" id="KW-0472">Membrane</keyword>
<protein>
    <submittedName>
        <fullName evidence="9">Ethidium bromide resistance protein</fullName>
    </submittedName>
</protein>
<keyword evidence="2" id="KW-0813">Transport</keyword>
<comment type="subcellular location">
    <subcellularLocation>
        <location evidence="1 7">Cell membrane</location>
        <topology evidence="1 7">Multi-pass membrane protein</topology>
    </subcellularLocation>
</comment>
<dbReference type="STRING" id="1707952.A6A03_12155"/>
<dbReference type="GO" id="GO:0005886">
    <property type="term" value="C:plasma membrane"/>
    <property type="evidence" value="ECO:0007669"/>
    <property type="project" value="UniProtKB-SubCell"/>
</dbReference>
<feature type="transmembrane region" description="Helical" evidence="8">
    <location>
        <begin position="85"/>
        <end position="104"/>
    </location>
</feature>
<evidence type="ECO:0000256" key="4">
    <source>
        <dbReference type="ARBA" id="ARBA00022692"/>
    </source>
</evidence>
<comment type="caution">
    <text evidence="9">The sequence shown here is derived from an EMBL/GenBank/DDBJ whole genome shotgun (WGS) entry which is preliminary data.</text>
</comment>
<sequence length="109" mass="11705">MKYWLFLMIAIVSEVIATSALKASAGFTRLLPSVIVVVGYAISFYAMSLALEAIPVGIAYAIWSGIGIILITAIAWMLYGQELDLWAIIGIGFIIIGVVILNALSKVEV</sequence>
<reference evidence="9 10" key="1">
    <citation type="submission" date="2016-04" db="EMBL/GenBank/DDBJ databases">
        <title>Chloroflexus islandicus sp. nov., a thermophilic filamentous anoxygenic phototrophic bacterium from geyser Strokkur (Iceland).</title>
        <authorList>
            <person name="Gaisin V.A."/>
            <person name="Kalashnikov A.M."/>
            <person name="Sukhacheva M.V."/>
            <person name="Grouzdev D.S."/>
            <person name="Ivanov T.M."/>
            <person name="Kuznetsov B."/>
            <person name="Gorlenko V.M."/>
        </authorList>
    </citation>
    <scope>NUCLEOTIDE SEQUENCE [LARGE SCALE GENOMIC DNA]</scope>
    <source>
        <strain evidence="10">isl-2</strain>
    </source>
</reference>
<dbReference type="FunFam" id="1.10.3730.20:FF:000001">
    <property type="entry name" value="Quaternary ammonium compound resistance transporter SugE"/>
    <property type="match status" value="1"/>
</dbReference>
<dbReference type="RefSeq" id="WP_066785614.1">
    <property type="nucleotide sequence ID" value="NZ_LWQS01000043.1"/>
</dbReference>
<evidence type="ECO:0000256" key="1">
    <source>
        <dbReference type="ARBA" id="ARBA00004651"/>
    </source>
</evidence>
<evidence type="ECO:0000313" key="10">
    <source>
        <dbReference type="Proteomes" id="UP000078287"/>
    </source>
</evidence>
<proteinExistence type="inferred from homology"/>
<evidence type="ECO:0000256" key="5">
    <source>
        <dbReference type="ARBA" id="ARBA00022989"/>
    </source>
</evidence>
<accession>A0A178MF76</accession>
<evidence type="ECO:0000256" key="8">
    <source>
        <dbReference type="SAM" id="Phobius"/>
    </source>
</evidence>
<dbReference type="PANTHER" id="PTHR30561:SF1">
    <property type="entry name" value="MULTIDRUG TRANSPORTER EMRE"/>
    <property type="match status" value="1"/>
</dbReference>
<dbReference type="OrthoDB" id="21828at2"/>
<keyword evidence="5 8" id="KW-1133">Transmembrane helix</keyword>
<name>A0A178MF76_9CHLR</name>
<dbReference type="PANTHER" id="PTHR30561">
    <property type="entry name" value="SMR FAMILY PROTON-DEPENDENT DRUG EFFLUX TRANSPORTER SUGE"/>
    <property type="match status" value="1"/>
</dbReference>